<gene>
    <name evidence="2" type="ORF">DET54_110192</name>
    <name evidence="1" type="ORF">DET56_101296</name>
</gene>
<protein>
    <submittedName>
        <fullName evidence="1">Uncharacterized protein</fullName>
    </submittedName>
</protein>
<proteinExistence type="predicted"/>
<organism evidence="1 3">
    <name type="scientific">Paenibacillus pabuli</name>
    <dbReference type="NCBI Taxonomy" id="1472"/>
    <lineage>
        <taxon>Bacteria</taxon>
        <taxon>Bacillati</taxon>
        <taxon>Bacillota</taxon>
        <taxon>Bacilli</taxon>
        <taxon>Bacillales</taxon>
        <taxon>Paenibacillaceae</taxon>
        <taxon>Paenibacillus</taxon>
    </lineage>
</organism>
<reference evidence="1 3" key="1">
    <citation type="submission" date="2018-05" db="EMBL/GenBank/DDBJ databases">
        <title>Freshwater and sediment microbial communities from various areas in North America, analyzing microbe dynamics in response to fracking.</title>
        <authorList>
            <person name="Lamendella R."/>
        </authorList>
    </citation>
    <scope>NUCLEOTIDE SEQUENCE [LARGE SCALE GENOMIC DNA]</scope>
    <source>
        <strain evidence="1 3">DB-3</strain>
        <strain evidence="2 4">NG-13</strain>
    </source>
</reference>
<evidence type="ECO:0000313" key="4">
    <source>
        <dbReference type="Proteomes" id="UP000248827"/>
    </source>
</evidence>
<evidence type="ECO:0000313" key="2">
    <source>
        <dbReference type="EMBL" id="RAI92484.1"/>
    </source>
</evidence>
<dbReference type="RefSeq" id="WP_109997944.1">
    <property type="nucleotide sequence ID" value="NZ_QGTZ01000001.1"/>
</dbReference>
<keyword evidence="4" id="KW-1185">Reference proteome</keyword>
<dbReference type="EMBL" id="QLLI01000010">
    <property type="protein sequence ID" value="RAI92484.1"/>
    <property type="molecule type" value="Genomic_DNA"/>
</dbReference>
<dbReference type="OrthoDB" id="2696313at2"/>
<dbReference type="Proteomes" id="UP000247078">
    <property type="component" value="Unassembled WGS sequence"/>
</dbReference>
<evidence type="ECO:0000313" key="1">
    <source>
        <dbReference type="EMBL" id="PWW45096.1"/>
    </source>
</evidence>
<evidence type="ECO:0000313" key="3">
    <source>
        <dbReference type="Proteomes" id="UP000247078"/>
    </source>
</evidence>
<accession>A0A855Y189</accession>
<dbReference type="Proteomes" id="UP000248827">
    <property type="component" value="Unassembled WGS sequence"/>
</dbReference>
<comment type="caution">
    <text evidence="1">The sequence shown here is derived from an EMBL/GenBank/DDBJ whole genome shotgun (WGS) entry which is preliminary data.</text>
</comment>
<dbReference type="AlphaFoldDB" id="A0A855Y189"/>
<sequence length="281" mass="30787">MKTWTGILLMIILAVATISITSSARTMNESQKQLNIDDPSSQTSAVAASNIETMNEAAFTTKEATSIKEDYISVAPENENVRLYPMKVEGSGYIYNGMVLEVNGKTQEFSDWKGEGGSYKPEVHELDLNGDGQKEIVVLYTEGHGTGIYLGQARIINPITLEEMKMQSLDEIVKQHVESKVTVGSDRVDVDVAVDGVQAEPSRIEGDTSGGLYNKELGFGGVTYYSVEDGQLVVSAAGSYGAALYAGDLTFAYVYQDGEWKAANLKYSMEVYEEEYYESFD</sequence>
<dbReference type="EMBL" id="QGTZ01000001">
    <property type="protein sequence ID" value="PWW45096.1"/>
    <property type="molecule type" value="Genomic_DNA"/>
</dbReference>
<name>A0A855Y189_9BACL</name>